<dbReference type="EMBL" id="CP165718">
    <property type="protein sequence ID" value="XDV10547.1"/>
    <property type="molecule type" value="Genomic_DNA"/>
</dbReference>
<proteinExistence type="predicted"/>
<sequence length="136" mass="15000">MKILKSFIFGIALVLVGCTTGQLYYLDKNGERKLACDVEFTGLPWVDKYAVEYSLSLCAKSVVKKGGTVKEIHLLEIDTSIPSPPCGAKWNHAIAKQMYRSDELTKKEYGYIVAHIDLGLAKANKCSPNKPSQSDS</sequence>
<dbReference type="RefSeq" id="WP_113876870.1">
    <property type="nucleotide sequence ID" value="NZ_CP165718.1"/>
</dbReference>
<protein>
    <recommendedName>
        <fullName evidence="2">Lipoprotein</fullName>
    </recommendedName>
</protein>
<dbReference type="AlphaFoldDB" id="A0AB39XCL8"/>
<evidence type="ECO:0000313" key="1">
    <source>
        <dbReference type="EMBL" id="XDV10547.1"/>
    </source>
</evidence>
<dbReference type="PROSITE" id="PS51257">
    <property type="entry name" value="PROKAR_LIPOPROTEIN"/>
    <property type="match status" value="1"/>
</dbReference>
<organism evidence="1">
    <name type="scientific">Pseudidiomarina sp. PP-1MA</name>
    <dbReference type="NCBI Taxonomy" id="3237706"/>
    <lineage>
        <taxon>Bacteria</taxon>
        <taxon>Pseudomonadati</taxon>
        <taxon>Pseudomonadota</taxon>
        <taxon>Gammaproteobacteria</taxon>
        <taxon>Alteromonadales</taxon>
        <taxon>Idiomarinaceae</taxon>
        <taxon>Pseudidiomarina</taxon>
    </lineage>
</organism>
<name>A0AB39XCL8_9GAMM</name>
<reference evidence="1" key="1">
    <citation type="submission" date="2024-07" db="EMBL/GenBank/DDBJ databases">
        <title>Whole genome sequence of bacterial strains from algal surface.</title>
        <authorList>
            <person name="Kumar P."/>
        </authorList>
    </citation>
    <scope>NUCLEOTIDE SEQUENCE</scope>
    <source>
        <strain evidence="1">PP-1MA</strain>
    </source>
</reference>
<evidence type="ECO:0008006" key="2">
    <source>
        <dbReference type="Google" id="ProtNLM"/>
    </source>
</evidence>
<accession>A0AB39XCL8</accession>
<gene>
    <name evidence="1" type="ORF">AB8S08_05030</name>
</gene>